<feature type="transmembrane region" description="Helical" evidence="1">
    <location>
        <begin position="50"/>
        <end position="68"/>
    </location>
</feature>
<feature type="transmembrane region" description="Helical" evidence="1">
    <location>
        <begin position="89"/>
        <end position="107"/>
    </location>
</feature>
<keyword evidence="1" id="KW-0812">Transmembrane</keyword>
<keyword evidence="1" id="KW-1133">Transmembrane helix</keyword>
<feature type="transmembrane region" description="Helical" evidence="1">
    <location>
        <begin position="183"/>
        <end position="202"/>
    </location>
</feature>
<evidence type="ECO:0000256" key="1">
    <source>
        <dbReference type="SAM" id="Phobius"/>
    </source>
</evidence>
<dbReference type="EMBL" id="JAUSWN010000023">
    <property type="protein sequence ID" value="MDQ0480599.1"/>
    <property type="molecule type" value="Genomic_DNA"/>
</dbReference>
<sequence length="219" mass="25437">MEGKHTKGLDFLYLGLYAFAGLGLELVLYNFIEPVLYGKNITQFTTLQNILHWIITCAIWGIMAKVLVCISKTKYEFDIFTNKDKIEKINWVIALIILGISIIVSNWEWNGFKILIEFRNNSWLKFIFQYIYYFFEAMLVLLIIVFGQRAGELQFKNSKLPWGGFLLGLTWGLVHMLTKGNLMIGLMLCIMSVLYGIAYITMKKNIYSAYVLIFLMFVL</sequence>
<evidence type="ECO:0000313" key="3">
    <source>
        <dbReference type="Proteomes" id="UP001224418"/>
    </source>
</evidence>
<keyword evidence="1" id="KW-0472">Membrane</keyword>
<accession>A0ABU0JU61</accession>
<name>A0ABU0JU61_HATLI</name>
<feature type="transmembrane region" description="Helical" evidence="1">
    <location>
        <begin position="127"/>
        <end position="147"/>
    </location>
</feature>
<proteinExistence type="predicted"/>
<organism evidence="2 3">
    <name type="scientific">Hathewaya limosa</name>
    <name type="common">Clostridium limosum</name>
    <dbReference type="NCBI Taxonomy" id="1536"/>
    <lineage>
        <taxon>Bacteria</taxon>
        <taxon>Bacillati</taxon>
        <taxon>Bacillota</taxon>
        <taxon>Clostridia</taxon>
        <taxon>Eubacteriales</taxon>
        <taxon>Clostridiaceae</taxon>
        <taxon>Hathewaya</taxon>
    </lineage>
</organism>
<gene>
    <name evidence="2" type="ORF">QOZ93_002347</name>
</gene>
<keyword evidence="3" id="KW-1185">Reference proteome</keyword>
<dbReference type="RefSeq" id="WP_307356665.1">
    <property type="nucleotide sequence ID" value="NZ_BAAACJ010000004.1"/>
</dbReference>
<evidence type="ECO:0000313" key="2">
    <source>
        <dbReference type="EMBL" id="MDQ0480599.1"/>
    </source>
</evidence>
<dbReference type="Proteomes" id="UP001224418">
    <property type="component" value="Unassembled WGS sequence"/>
</dbReference>
<comment type="caution">
    <text evidence="2">The sequence shown here is derived from an EMBL/GenBank/DDBJ whole genome shotgun (WGS) entry which is preliminary data.</text>
</comment>
<feature type="transmembrane region" description="Helical" evidence="1">
    <location>
        <begin position="12"/>
        <end position="30"/>
    </location>
</feature>
<protein>
    <recommendedName>
        <fullName evidence="4">CPBP family intramembrane metalloprotease</fullName>
    </recommendedName>
</protein>
<reference evidence="2 3" key="1">
    <citation type="submission" date="2023-07" db="EMBL/GenBank/DDBJ databases">
        <title>Genomic Encyclopedia of Type Strains, Phase IV (KMG-IV): sequencing the most valuable type-strain genomes for metagenomic binning, comparative biology and taxonomic classification.</title>
        <authorList>
            <person name="Goeker M."/>
        </authorList>
    </citation>
    <scope>NUCLEOTIDE SEQUENCE [LARGE SCALE GENOMIC DNA]</scope>
    <source>
        <strain evidence="2 3">DSM 1400</strain>
    </source>
</reference>
<evidence type="ECO:0008006" key="4">
    <source>
        <dbReference type="Google" id="ProtNLM"/>
    </source>
</evidence>
<feature type="transmembrane region" description="Helical" evidence="1">
    <location>
        <begin position="159"/>
        <end position="177"/>
    </location>
</feature>